<dbReference type="SUPFAM" id="SSF109604">
    <property type="entry name" value="HD-domain/PDEase-like"/>
    <property type="match status" value="1"/>
</dbReference>
<organism evidence="1">
    <name type="scientific">marine sediment metagenome</name>
    <dbReference type="NCBI Taxonomy" id="412755"/>
    <lineage>
        <taxon>unclassified sequences</taxon>
        <taxon>metagenomes</taxon>
        <taxon>ecological metagenomes</taxon>
    </lineage>
</organism>
<evidence type="ECO:0008006" key="2">
    <source>
        <dbReference type="Google" id="ProtNLM"/>
    </source>
</evidence>
<protein>
    <recommendedName>
        <fullName evidence="2">HD domain-containing protein</fullName>
    </recommendedName>
</protein>
<reference evidence="1" key="1">
    <citation type="journal article" date="2015" name="Nature">
        <title>Complex archaea that bridge the gap between prokaryotes and eukaryotes.</title>
        <authorList>
            <person name="Spang A."/>
            <person name="Saw J.H."/>
            <person name="Jorgensen S.L."/>
            <person name="Zaremba-Niedzwiedzka K."/>
            <person name="Martijn J."/>
            <person name="Lind A.E."/>
            <person name="van Eijk R."/>
            <person name="Schleper C."/>
            <person name="Guy L."/>
            <person name="Ettema T.J."/>
        </authorList>
    </citation>
    <scope>NUCLEOTIDE SEQUENCE</scope>
</reference>
<proteinExistence type="predicted"/>
<gene>
    <name evidence="1" type="ORF">LCGC14_1677190</name>
</gene>
<dbReference type="Gene3D" id="1.10.3210.10">
    <property type="entry name" value="Hypothetical protein af1432"/>
    <property type="match status" value="1"/>
</dbReference>
<dbReference type="AlphaFoldDB" id="A0A0F9HQ62"/>
<name>A0A0F9HQ62_9ZZZZ</name>
<comment type="caution">
    <text evidence="1">The sequence shown here is derived from an EMBL/GenBank/DDBJ whole genome shotgun (WGS) entry which is preliminary data.</text>
</comment>
<sequence length="101" mass="11602">MKNLRKKIARWLDPFPWPIEEAKIPQRKGTGTYTGRTLNIFTMGPNDVHVMDIAHALSNMCRYNGQVSHFYSVAEHCVLMARSKFPGDPKWKLLHDAGEAY</sequence>
<feature type="non-terminal residue" evidence="1">
    <location>
        <position position="101"/>
    </location>
</feature>
<accession>A0A0F9HQ62</accession>
<dbReference type="EMBL" id="LAZR01014486">
    <property type="protein sequence ID" value="KKM17302.1"/>
    <property type="molecule type" value="Genomic_DNA"/>
</dbReference>
<evidence type="ECO:0000313" key="1">
    <source>
        <dbReference type="EMBL" id="KKM17302.1"/>
    </source>
</evidence>